<dbReference type="GO" id="GO:0005524">
    <property type="term" value="F:ATP binding"/>
    <property type="evidence" value="ECO:0007669"/>
    <property type="project" value="UniProtKB-KW"/>
</dbReference>
<feature type="region of interest" description="Disordered" evidence="3">
    <location>
        <begin position="611"/>
        <end position="666"/>
    </location>
</feature>
<dbReference type="GO" id="GO:0016887">
    <property type="term" value="F:ATP hydrolysis activity"/>
    <property type="evidence" value="ECO:0007669"/>
    <property type="project" value="InterPro"/>
</dbReference>
<organism evidence="6 7">
    <name type="scientific">Viridothelium virens</name>
    <name type="common">Speckled blister lichen</name>
    <name type="synonym">Trypethelium virens</name>
    <dbReference type="NCBI Taxonomy" id="1048519"/>
    <lineage>
        <taxon>Eukaryota</taxon>
        <taxon>Fungi</taxon>
        <taxon>Dikarya</taxon>
        <taxon>Ascomycota</taxon>
        <taxon>Pezizomycotina</taxon>
        <taxon>Dothideomycetes</taxon>
        <taxon>Dothideomycetes incertae sedis</taxon>
        <taxon>Trypetheliales</taxon>
        <taxon>Trypetheliaceae</taxon>
        <taxon>Viridothelium</taxon>
    </lineage>
</organism>
<feature type="domain" description="AAA+ ATPase" evidence="4">
    <location>
        <begin position="191"/>
        <end position="395"/>
    </location>
</feature>
<evidence type="ECO:0000313" key="7">
    <source>
        <dbReference type="Proteomes" id="UP000800092"/>
    </source>
</evidence>
<keyword evidence="1" id="KW-0547">Nucleotide-binding</keyword>
<evidence type="ECO:0000313" key="6">
    <source>
        <dbReference type="EMBL" id="KAF2229381.1"/>
    </source>
</evidence>
<evidence type="ECO:0000259" key="5">
    <source>
        <dbReference type="SMART" id="SM01086"/>
    </source>
</evidence>
<feature type="region of interest" description="Disordered" evidence="3">
    <location>
        <begin position="151"/>
        <end position="181"/>
    </location>
</feature>
<feature type="region of interest" description="Disordered" evidence="3">
    <location>
        <begin position="432"/>
        <end position="461"/>
    </location>
</feature>
<dbReference type="SMART" id="SM01086">
    <property type="entry name" value="ClpB_D2-small"/>
    <property type="match status" value="1"/>
</dbReference>
<keyword evidence="6" id="KW-0378">Hydrolase</keyword>
<feature type="region of interest" description="Disordered" evidence="3">
    <location>
        <begin position="304"/>
        <end position="354"/>
    </location>
</feature>
<feature type="compositionally biased region" description="Gly residues" evidence="3">
    <location>
        <begin position="310"/>
        <end position="327"/>
    </location>
</feature>
<dbReference type="InterPro" id="IPR019489">
    <property type="entry name" value="Clp_ATPase_C"/>
</dbReference>
<dbReference type="Proteomes" id="UP000800092">
    <property type="component" value="Unassembled WGS sequence"/>
</dbReference>
<dbReference type="EMBL" id="ML991865">
    <property type="protein sequence ID" value="KAF2229381.1"/>
    <property type="molecule type" value="Genomic_DNA"/>
</dbReference>
<evidence type="ECO:0000256" key="3">
    <source>
        <dbReference type="SAM" id="MobiDB-lite"/>
    </source>
</evidence>
<name>A0A6A6GUS5_VIRVR</name>
<feature type="compositionally biased region" description="Polar residues" evidence="3">
    <location>
        <begin position="165"/>
        <end position="177"/>
    </location>
</feature>
<accession>A0A6A6GUS5</accession>
<dbReference type="InterPro" id="IPR027417">
    <property type="entry name" value="P-loop_NTPase"/>
</dbReference>
<dbReference type="GO" id="GO:0051603">
    <property type="term" value="P:proteolysis involved in protein catabolic process"/>
    <property type="evidence" value="ECO:0007669"/>
    <property type="project" value="TreeGrafter"/>
</dbReference>
<feature type="compositionally biased region" description="Gly residues" evidence="3">
    <location>
        <begin position="630"/>
        <end position="645"/>
    </location>
</feature>
<dbReference type="OrthoDB" id="1721884at2759"/>
<dbReference type="InterPro" id="IPR050052">
    <property type="entry name" value="ATP-dep_Clp_protease_ClpX"/>
</dbReference>
<sequence>MKPVTWTIPVSPQARLSYLALASIGRSFHSSASRCSGQYHRSDFANQGFTGFYEPGQPTSGPLGDAQIYSTRITPKMLKSHLDQFVVGQERAKKILSVAVYNHYQRIQEIQRREEEEEEMLATQARREMSSRHPVEARYCPRIAFSPDEFPGQQHTINLYPPNHPQSYTHQSSNPPLGSQPLHDASPMTIEKSNILMLGPSGVGKTLMAKTLARVLEVPFSMSDCTPFTQAGYIGEDADVCISRLLSAANWDVTKAERGIVCLDEIDKIAMARVSHGKDVSGEGVQQALLKIVEGTTVQVTAKQERNAQGGHGPGPGSGSGRGGSGMGQPLNNVSSNSPLGAGPTTPAQGSGNKGDVFNVRTDNILFICTGAFIGLHKMILDRISKGSIGFGAQVRSTSTDGSDSHDTMLAGEDELFRKHLPFYTLFNEQSSQPKAPFGAPASTGLPQQAPSPQNSPLPNLQQSHNTLDLVIPTDLHRYGLIPELIGRIPVTCAVAPLDHASFVRVLTEPRNSLLRQYEQLFALSGAELRFTGAALWEMAGQAREMGTGARGLRTVMERVVGEGMFDVPGSPIKHILITRSVVRRECPPIYLPRGEQQRFYNLIAAEEEAWEAEKRGEAPKPEKPDFSSGGDGGGNGGEETGVGEVGNESQSFEEYREKVKVAGSA</sequence>
<dbReference type="FunFam" id="1.10.8.60:FF:000138">
    <property type="entry name" value="ATP-dependent Clp protease ATP-binding subunit ClpX"/>
    <property type="match status" value="1"/>
</dbReference>
<dbReference type="SMART" id="SM00382">
    <property type="entry name" value="AAA"/>
    <property type="match status" value="1"/>
</dbReference>
<dbReference type="AlphaFoldDB" id="A0A6A6GUS5"/>
<reference evidence="6" key="1">
    <citation type="journal article" date="2020" name="Stud. Mycol.">
        <title>101 Dothideomycetes genomes: a test case for predicting lifestyles and emergence of pathogens.</title>
        <authorList>
            <person name="Haridas S."/>
            <person name="Albert R."/>
            <person name="Binder M."/>
            <person name="Bloem J."/>
            <person name="Labutti K."/>
            <person name="Salamov A."/>
            <person name="Andreopoulos B."/>
            <person name="Baker S."/>
            <person name="Barry K."/>
            <person name="Bills G."/>
            <person name="Bluhm B."/>
            <person name="Cannon C."/>
            <person name="Castanera R."/>
            <person name="Culley D."/>
            <person name="Daum C."/>
            <person name="Ezra D."/>
            <person name="Gonzalez J."/>
            <person name="Henrissat B."/>
            <person name="Kuo A."/>
            <person name="Liang C."/>
            <person name="Lipzen A."/>
            <person name="Lutzoni F."/>
            <person name="Magnuson J."/>
            <person name="Mondo S."/>
            <person name="Nolan M."/>
            <person name="Ohm R."/>
            <person name="Pangilinan J."/>
            <person name="Park H.-J."/>
            <person name="Ramirez L."/>
            <person name="Alfaro M."/>
            <person name="Sun H."/>
            <person name="Tritt A."/>
            <person name="Yoshinaga Y."/>
            <person name="Zwiers L.-H."/>
            <person name="Turgeon B."/>
            <person name="Goodwin S."/>
            <person name="Spatafora J."/>
            <person name="Crous P."/>
            <person name="Grigoriev I."/>
        </authorList>
    </citation>
    <scope>NUCLEOTIDE SEQUENCE</scope>
    <source>
        <strain evidence="6">Tuck. ex Michener</strain>
    </source>
</reference>
<feature type="compositionally biased region" description="Polar residues" evidence="3">
    <location>
        <begin position="445"/>
        <end position="461"/>
    </location>
</feature>
<gene>
    <name evidence="6" type="ORF">EV356DRAFT_493884</name>
</gene>
<evidence type="ECO:0000259" key="4">
    <source>
        <dbReference type="SMART" id="SM00382"/>
    </source>
</evidence>
<dbReference type="InterPro" id="IPR003959">
    <property type="entry name" value="ATPase_AAA_core"/>
</dbReference>
<proteinExistence type="predicted"/>
<dbReference type="PANTHER" id="PTHR48102">
    <property type="entry name" value="ATP-DEPENDENT CLP PROTEASE ATP-BINDING SUBUNIT CLPX-LIKE, MITOCHONDRIAL-RELATED"/>
    <property type="match status" value="1"/>
</dbReference>
<evidence type="ECO:0000256" key="2">
    <source>
        <dbReference type="ARBA" id="ARBA00022840"/>
    </source>
</evidence>
<dbReference type="SUPFAM" id="SSF52540">
    <property type="entry name" value="P-loop containing nucleoside triphosphate hydrolases"/>
    <property type="match status" value="1"/>
</dbReference>
<feature type="domain" description="Clp ATPase C-terminal" evidence="5">
    <location>
        <begin position="498"/>
        <end position="583"/>
    </location>
</feature>
<dbReference type="Pfam" id="PF07724">
    <property type="entry name" value="AAA_2"/>
    <property type="match status" value="1"/>
</dbReference>
<feature type="compositionally biased region" description="Basic and acidic residues" evidence="3">
    <location>
        <begin position="612"/>
        <end position="626"/>
    </location>
</feature>
<keyword evidence="2" id="KW-0067">ATP-binding</keyword>
<dbReference type="GO" id="GO:0005759">
    <property type="term" value="C:mitochondrial matrix"/>
    <property type="evidence" value="ECO:0007669"/>
    <property type="project" value="TreeGrafter"/>
</dbReference>
<protein>
    <submittedName>
        <fullName evidence="6">P-loop containing nucleoside triphosphate hydrolase protein</fullName>
    </submittedName>
</protein>
<evidence type="ECO:0000256" key="1">
    <source>
        <dbReference type="ARBA" id="ARBA00022741"/>
    </source>
</evidence>
<dbReference type="InterPro" id="IPR003593">
    <property type="entry name" value="AAA+_ATPase"/>
</dbReference>
<dbReference type="Gene3D" id="1.10.8.60">
    <property type="match status" value="1"/>
</dbReference>
<feature type="compositionally biased region" description="Basic and acidic residues" evidence="3">
    <location>
        <begin position="654"/>
        <end position="666"/>
    </location>
</feature>
<dbReference type="PANTHER" id="PTHR48102:SF7">
    <property type="entry name" value="ATP-DEPENDENT CLP PROTEASE ATP-BINDING SUBUNIT CLPX-LIKE, MITOCHONDRIAL"/>
    <property type="match status" value="1"/>
</dbReference>
<dbReference type="Gene3D" id="3.40.50.300">
    <property type="entry name" value="P-loop containing nucleotide triphosphate hydrolases"/>
    <property type="match status" value="1"/>
</dbReference>
<keyword evidence="7" id="KW-1185">Reference proteome</keyword>